<dbReference type="SMART" id="SM00487">
    <property type="entry name" value="DEXDc"/>
    <property type="match status" value="1"/>
</dbReference>
<evidence type="ECO:0000256" key="6">
    <source>
        <dbReference type="ARBA" id="ARBA00022884"/>
    </source>
</evidence>
<dbReference type="PANTHER" id="PTHR47959:SF10">
    <property type="entry name" value="ATP-DEPENDENT RNA HELICASE RHLB"/>
    <property type="match status" value="1"/>
</dbReference>
<dbReference type="Pfam" id="PF00271">
    <property type="entry name" value="Helicase_C"/>
    <property type="match status" value="1"/>
</dbReference>
<dbReference type="EC" id="3.6.4.13" evidence="7"/>
<dbReference type="InterPro" id="IPR014014">
    <property type="entry name" value="RNA_helicase_DEAD_Q_motif"/>
</dbReference>
<evidence type="ECO:0000313" key="14">
    <source>
        <dbReference type="Proteomes" id="UP000298133"/>
    </source>
</evidence>
<dbReference type="CDD" id="cd18787">
    <property type="entry name" value="SF2_C_DEAD"/>
    <property type="match status" value="1"/>
</dbReference>
<gene>
    <name evidence="7 13" type="primary">rhlB</name>
    <name evidence="13" type="ORF">E3W66_05485</name>
</gene>
<dbReference type="GO" id="GO:0016887">
    <property type="term" value="F:ATP hydrolysis activity"/>
    <property type="evidence" value="ECO:0007669"/>
    <property type="project" value="RHEA"/>
</dbReference>
<dbReference type="Pfam" id="PF00270">
    <property type="entry name" value="DEAD"/>
    <property type="match status" value="1"/>
</dbReference>
<evidence type="ECO:0000256" key="2">
    <source>
        <dbReference type="ARBA" id="ARBA00022741"/>
    </source>
</evidence>
<protein>
    <recommendedName>
        <fullName evidence="7">ATP-dependent RNA helicase RhlB</fullName>
        <ecNumber evidence="7">3.6.4.13</ecNumber>
    </recommendedName>
</protein>
<dbReference type="InterPro" id="IPR014001">
    <property type="entry name" value="Helicase_ATP-bd"/>
</dbReference>
<dbReference type="GO" id="GO:0005829">
    <property type="term" value="C:cytosol"/>
    <property type="evidence" value="ECO:0007669"/>
    <property type="project" value="TreeGrafter"/>
</dbReference>
<name>A0A4Y8UIR4_9GAMM</name>
<feature type="compositionally biased region" description="Basic residues" evidence="9">
    <location>
        <begin position="25"/>
        <end position="34"/>
    </location>
</feature>
<dbReference type="PROSITE" id="PS00039">
    <property type="entry name" value="DEAD_ATP_HELICASE"/>
    <property type="match status" value="1"/>
</dbReference>
<dbReference type="GO" id="GO:0005524">
    <property type="term" value="F:ATP binding"/>
    <property type="evidence" value="ECO:0007669"/>
    <property type="project" value="UniProtKB-UniRule"/>
</dbReference>
<keyword evidence="2 7" id="KW-0547">Nucleotide-binding</keyword>
<comment type="subunit">
    <text evidence="7">Component of the RNA degradosome, which is a multiprotein complex involved in RNA processing and mRNA degradation.</text>
</comment>
<dbReference type="EMBL" id="SPIA01000002">
    <property type="protein sequence ID" value="TFH67704.1"/>
    <property type="molecule type" value="Genomic_DNA"/>
</dbReference>
<sequence length="489" mass="53884">MTDSTPSSAPATHSTQSTHSEGNQRRRRSRGRRRSGSDNRSSSGWSLDQFVVPEQPGKLRFHDFSLPDSLMRGIQATGFEYCTPIQAASLPHTLHGHDIVGKAQTGTGKTAAFLLSIITDLINHKVDEPRYAGEARSLILAPTRELAVQIADDAEKLVKFTDLKVHCLVGGMDYQKQLRKVQAEHADIVVGTPGRLIDFATNRDLYLDQVEALVIDEADRMLDMGFIPQVRRLVRMTPKREDRQTMLFSATFTSDVLRLAEQWTDKPAKVEMQAERVATDSVEQKVYITTAEEKYTLLQNILSGDDVDSVMVFANRRDICRRLHERLVKQGFRVGILSGDIPQNKRSRTLEEFKAGRVKVMVATDVAGRGIHVNGVSHVVNFTLPEEPEDYVHRIGRTGRAGKTGTSISFACEDDAVLLEPIEALLAMKLPCTMPEPELLVAPTNRSRSRKGSHPDSDNSAAAPQPSPEAQSQPSASDSPEAAPAATSA</sequence>
<comment type="subcellular location">
    <subcellularLocation>
        <location evidence="7">Cytoplasm</location>
    </subcellularLocation>
</comment>
<dbReference type="InterPro" id="IPR023554">
    <property type="entry name" value="RNA_helicase_ATP-dep_RhlB"/>
</dbReference>
<dbReference type="GO" id="GO:0003723">
    <property type="term" value="F:RNA binding"/>
    <property type="evidence" value="ECO:0007669"/>
    <property type="project" value="UniProtKB-UniRule"/>
</dbReference>
<reference evidence="13 14" key="1">
    <citation type="submission" date="2019-03" db="EMBL/GenBank/DDBJ databases">
        <title>Draft genome of Gammaproteobacteria bacterium LSUCC0057, a member of the SAR92 clade.</title>
        <authorList>
            <person name="Lanclos V.C."/>
            <person name="Doiron C."/>
            <person name="Henson M.W."/>
            <person name="Thrash J.C."/>
        </authorList>
    </citation>
    <scope>NUCLEOTIDE SEQUENCE [LARGE SCALE GENOMIC DNA]</scope>
    <source>
        <strain evidence="13 14">LSUCC0057</strain>
    </source>
</reference>
<dbReference type="OrthoDB" id="9805696at2"/>
<dbReference type="InterPro" id="IPR044742">
    <property type="entry name" value="DEAD/DEAH_RhlB"/>
</dbReference>
<feature type="domain" description="Helicase C-terminal" evidence="11">
    <location>
        <begin position="296"/>
        <end position="442"/>
    </location>
</feature>
<comment type="caution">
    <text evidence="13">The sequence shown here is derived from an EMBL/GenBank/DDBJ whole genome shotgun (WGS) entry which is preliminary data.</text>
</comment>
<dbReference type="Gene3D" id="3.40.50.300">
    <property type="entry name" value="P-loop containing nucleotide triphosphate hydrolases"/>
    <property type="match status" value="2"/>
</dbReference>
<dbReference type="InterPro" id="IPR027417">
    <property type="entry name" value="P-loop_NTPase"/>
</dbReference>
<dbReference type="SUPFAM" id="SSF52540">
    <property type="entry name" value="P-loop containing nucleoside triphosphate hydrolases"/>
    <property type="match status" value="1"/>
</dbReference>
<comment type="similarity">
    <text evidence="7">Belongs to the DEAD box helicase family. RhlB subfamily.</text>
</comment>
<keyword evidence="14" id="KW-1185">Reference proteome</keyword>
<dbReference type="AlphaFoldDB" id="A0A4Y8UIR4"/>
<comment type="catalytic activity">
    <reaction evidence="7">
        <text>ATP + H2O = ADP + phosphate + H(+)</text>
        <dbReference type="Rhea" id="RHEA:13065"/>
        <dbReference type="ChEBI" id="CHEBI:15377"/>
        <dbReference type="ChEBI" id="CHEBI:15378"/>
        <dbReference type="ChEBI" id="CHEBI:30616"/>
        <dbReference type="ChEBI" id="CHEBI:43474"/>
        <dbReference type="ChEBI" id="CHEBI:456216"/>
        <dbReference type="EC" id="3.6.4.13"/>
    </reaction>
</comment>
<evidence type="ECO:0000259" key="12">
    <source>
        <dbReference type="PROSITE" id="PS51195"/>
    </source>
</evidence>
<dbReference type="HAMAP" id="MF_00661">
    <property type="entry name" value="DEAD_helicase_RhlB"/>
    <property type="match status" value="1"/>
</dbReference>
<dbReference type="SMART" id="SM00490">
    <property type="entry name" value="HELICc"/>
    <property type="match status" value="1"/>
</dbReference>
<evidence type="ECO:0000259" key="10">
    <source>
        <dbReference type="PROSITE" id="PS51192"/>
    </source>
</evidence>
<dbReference type="InterPro" id="IPR050079">
    <property type="entry name" value="DEAD_box_RNA_helicase"/>
</dbReference>
<evidence type="ECO:0000256" key="9">
    <source>
        <dbReference type="SAM" id="MobiDB-lite"/>
    </source>
</evidence>
<evidence type="ECO:0000256" key="3">
    <source>
        <dbReference type="ARBA" id="ARBA00022801"/>
    </source>
</evidence>
<keyword evidence="3 7" id="KW-0378">Hydrolase</keyword>
<dbReference type="PROSITE" id="PS51192">
    <property type="entry name" value="HELICASE_ATP_BIND_1"/>
    <property type="match status" value="1"/>
</dbReference>
<evidence type="ECO:0000256" key="7">
    <source>
        <dbReference type="HAMAP-Rule" id="MF_00661"/>
    </source>
</evidence>
<keyword evidence="1 7" id="KW-0963">Cytoplasm</keyword>
<evidence type="ECO:0000256" key="1">
    <source>
        <dbReference type="ARBA" id="ARBA00022490"/>
    </source>
</evidence>
<feature type="region of interest" description="Disordered" evidence="9">
    <location>
        <begin position="1"/>
        <end position="49"/>
    </location>
</feature>
<evidence type="ECO:0000256" key="4">
    <source>
        <dbReference type="ARBA" id="ARBA00022806"/>
    </source>
</evidence>
<dbReference type="InterPro" id="IPR011545">
    <property type="entry name" value="DEAD/DEAH_box_helicase_dom"/>
</dbReference>
<dbReference type="PANTHER" id="PTHR47959">
    <property type="entry name" value="ATP-DEPENDENT RNA HELICASE RHLE-RELATED"/>
    <property type="match status" value="1"/>
</dbReference>
<evidence type="ECO:0000313" key="13">
    <source>
        <dbReference type="EMBL" id="TFH67704.1"/>
    </source>
</evidence>
<accession>A0A4Y8UIR4</accession>
<dbReference type="Proteomes" id="UP000298133">
    <property type="component" value="Unassembled WGS sequence"/>
</dbReference>
<keyword evidence="6 7" id="KW-0694">RNA-binding</keyword>
<dbReference type="InterPro" id="IPR001650">
    <property type="entry name" value="Helicase_C-like"/>
</dbReference>
<comment type="function">
    <text evidence="7">DEAD-box RNA helicase involved in RNA degradation. Has RNA-dependent ATPase activity and unwinds double-stranded RNA.</text>
</comment>
<evidence type="ECO:0000259" key="11">
    <source>
        <dbReference type="PROSITE" id="PS51194"/>
    </source>
</evidence>
<dbReference type="NCBIfam" id="NF002340">
    <property type="entry name" value="PRK01297.1"/>
    <property type="match status" value="1"/>
</dbReference>
<feature type="compositionally biased region" description="Low complexity" evidence="9">
    <location>
        <begin position="1"/>
        <end position="20"/>
    </location>
</feature>
<dbReference type="GO" id="GO:0003724">
    <property type="term" value="F:RNA helicase activity"/>
    <property type="evidence" value="ECO:0007669"/>
    <property type="project" value="UniProtKB-UniRule"/>
</dbReference>
<feature type="domain" description="DEAD-box RNA helicase Q" evidence="12">
    <location>
        <begin position="59"/>
        <end position="87"/>
    </location>
</feature>
<dbReference type="InterPro" id="IPR000629">
    <property type="entry name" value="RNA-helicase_DEAD-box_CS"/>
</dbReference>
<dbReference type="PROSITE" id="PS51195">
    <property type="entry name" value="Q_MOTIF"/>
    <property type="match status" value="1"/>
</dbReference>
<evidence type="ECO:0000256" key="5">
    <source>
        <dbReference type="ARBA" id="ARBA00022840"/>
    </source>
</evidence>
<dbReference type="PROSITE" id="PS51194">
    <property type="entry name" value="HELICASE_CTER"/>
    <property type="match status" value="1"/>
</dbReference>
<dbReference type="GO" id="GO:0006401">
    <property type="term" value="P:RNA catabolic process"/>
    <property type="evidence" value="ECO:0007669"/>
    <property type="project" value="UniProtKB-UniRule"/>
</dbReference>
<feature type="domain" description="Helicase ATP-binding" evidence="10">
    <location>
        <begin position="90"/>
        <end position="270"/>
    </location>
</feature>
<feature type="region of interest" description="Disordered" evidence="9">
    <location>
        <begin position="443"/>
        <end position="489"/>
    </location>
</feature>
<feature type="short sequence motif" description="Q motif" evidence="8">
    <location>
        <begin position="59"/>
        <end position="87"/>
    </location>
</feature>
<keyword evidence="5 7" id="KW-0067">ATP-binding</keyword>
<proteinExistence type="inferred from homology"/>
<organism evidence="13 14">
    <name type="scientific">Gammaproteobacteria bacterium LSUCC0057</name>
    <dbReference type="NCBI Taxonomy" id="2559237"/>
    <lineage>
        <taxon>Bacteria</taxon>
        <taxon>Pseudomonadati</taxon>
        <taxon>Pseudomonadota</taxon>
        <taxon>Gammaproteobacteria</taxon>
        <taxon>Cellvibrionales</taxon>
        <taxon>Porticoccaceae</taxon>
        <taxon>SAR92 clade</taxon>
    </lineage>
</organism>
<evidence type="ECO:0000256" key="8">
    <source>
        <dbReference type="PROSITE-ProRule" id="PRU00552"/>
    </source>
</evidence>
<dbReference type="CDD" id="cd00268">
    <property type="entry name" value="DEADc"/>
    <property type="match status" value="1"/>
</dbReference>
<keyword evidence="4 7" id="KW-0347">Helicase</keyword>
<feature type="compositionally biased region" description="Low complexity" evidence="9">
    <location>
        <begin position="460"/>
        <end position="489"/>
    </location>
</feature>